<organism evidence="1 2">
    <name type="scientific">Coniophora puteana (strain RWD-64-598)</name>
    <name type="common">Brown rot fungus</name>
    <dbReference type="NCBI Taxonomy" id="741705"/>
    <lineage>
        <taxon>Eukaryota</taxon>
        <taxon>Fungi</taxon>
        <taxon>Dikarya</taxon>
        <taxon>Basidiomycota</taxon>
        <taxon>Agaricomycotina</taxon>
        <taxon>Agaricomycetes</taxon>
        <taxon>Agaricomycetidae</taxon>
        <taxon>Boletales</taxon>
        <taxon>Coniophorineae</taxon>
        <taxon>Coniophoraceae</taxon>
        <taxon>Coniophora</taxon>
    </lineage>
</organism>
<dbReference type="GeneID" id="19204264"/>
<dbReference type="RefSeq" id="XP_007775622.1">
    <property type="nucleotide sequence ID" value="XM_007777432.1"/>
</dbReference>
<dbReference type="KEGG" id="cput:CONPUDRAFT_160309"/>
<proteinExistence type="predicted"/>
<accession>R7SDN0</accession>
<evidence type="ECO:0000313" key="2">
    <source>
        <dbReference type="Proteomes" id="UP000053558"/>
    </source>
</evidence>
<protein>
    <submittedName>
        <fullName evidence="1">Uncharacterized protein</fullName>
    </submittedName>
</protein>
<sequence>MRYSRHPMWWVAVPTSRGGTATHPIGKWLYPTRDLLYQTAEWVPTTLLSDHLTTIPHLNQLIAPGAAAASLANALGSSLASSPPSPSTPLIPPPSIVSRSHFPLVPYAFLALVHGPPDVLFHRLSYISIAAAQPSISIHSTQPHQRERMRVISGFSALPRSSRSSPPPPHRSIAPDLIRLRSVPDSLLPSASLNGNAAAVAALSLASP</sequence>
<reference evidence="2" key="1">
    <citation type="journal article" date="2012" name="Science">
        <title>The Paleozoic origin of enzymatic lignin decomposition reconstructed from 31 fungal genomes.</title>
        <authorList>
            <person name="Floudas D."/>
            <person name="Binder M."/>
            <person name="Riley R."/>
            <person name="Barry K."/>
            <person name="Blanchette R.A."/>
            <person name="Henrissat B."/>
            <person name="Martinez A.T."/>
            <person name="Otillar R."/>
            <person name="Spatafora J.W."/>
            <person name="Yadav J.S."/>
            <person name="Aerts A."/>
            <person name="Benoit I."/>
            <person name="Boyd A."/>
            <person name="Carlson A."/>
            <person name="Copeland A."/>
            <person name="Coutinho P.M."/>
            <person name="de Vries R.P."/>
            <person name="Ferreira P."/>
            <person name="Findley K."/>
            <person name="Foster B."/>
            <person name="Gaskell J."/>
            <person name="Glotzer D."/>
            <person name="Gorecki P."/>
            <person name="Heitman J."/>
            <person name="Hesse C."/>
            <person name="Hori C."/>
            <person name="Igarashi K."/>
            <person name="Jurgens J.A."/>
            <person name="Kallen N."/>
            <person name="Kersten P."/>
            <person name="Kohler A."/>
            <person name="Kuees U."/>
            <person name="Kumar T.K.A."/>
            <person name="Kuo A."/>
            <person name="LaButti K."/>
            <person name="Larrondo L.F."/>
            <person name="Lindquist E."/>
            <person name="Ling A."/>
            <person name="Lombard V."/>
            <person name="Lucas S."/>
            <person name="Lundell T."/>
            <person name="Martin R."/>
            <person name="McLaughlin D.J."/>
            <person name="Morgenstern I."/>
            <person name="Morin E."/>
            <person name="Murat C."/>
            <person name="Nagy L.G."/>
            <person name="Nolan M."/>
            <person name="Ohm R.A."/>
            <person name="Patyshakuliyeva A."/>
            <person name="Rokas A."/>
            <person name="Ruiz-Duenas F.J."/>
            <person name="Sabat G."/>
            <person name="Salamov A."/>
            <person name="Samejima M."/>
            <person name="Schmutz J."/>
            <person name="Slot J.C."/>
            <person name="St John F."/>
            <person name="Stenlid J."/>
            <person name="Sun H."/>
            <person name="Sun S."/>
            <person name="Syed K."/>
            <person name="Tsang A."/>
            <person name="Wiebenga A."/>
            <person name="Young D."/>
            <person name="Pisabarro A."/>
            <person name="Eastwood D.C."/>
            <person name="Martin F."/>
            <person name="Cullen D."/>
            <person name="Grigoriev I.V."/>
            <person name="Hibbett D.S."/>
        </authorList>
    </citation>
    <scope>NUCLEOTIDE SEQUENCE [LARGE SCALE GENOMIC DNA]</scope>
    <source>
        <strain evidence="2">RWD-64-598 SS2</strain>
    </source>
</reference>
<dbReference type="EMBL" id="JH711593">
    <property type="protein sequence ID" value="EIW74266.1"/>
    <property type="molecule type" value="Genomic_DNA"/>
</dbReference>
<keyword evidence="2" id="KW-1185">Reference proteome</keyword>
<dbReference type="AlphaFoldDB" id="R7SDN0"/>
<gene>
    <name evidence="1" type="ORF">CONPUDRAFT_160309</name>
</gene>
<name>R7SDN0_CONPW</name>
<evidence type="ECO:0000313" key="1">
    <source>
        <dbReference type="EMBL" id="EIW74266.1"/>
    </source>
</evidence>
<dbReference type="Proteomes" id="UP000053558">
    <property type="component" value="Unassembled WGS sequence"/>
</dbReference>